<evidence type="ECO:0000259" key="1">
    <source>
        <dbReference type="Pfam" id="PF00534"/>
    </source>
</evidence>
<dbReference type="RefSeq" id="WP_110311685.1">
    <property type="nucleotide sequence ID" value="NZ_QICL01000023.1"/>
</dbReference>
<proteinExistence type="predicted"/>
<protein>
    <submittedName>
        <fullName evidence="2">Glycosyltransferase involved in cell wall biosynthesis</fullName>
    </submittedName>
</protein>
<name>A0A2V3PN73_9BACT</name>
<reference evidence="2 3" key="1">
    <citation type="submission" date="2018-03" db="EMBL/GenBank/DDBJ databases">
        <title>Genomic Encyclopedia of Archaeal and Bacterial Type Strains, Phase II (KMG-II): from individual species to whole genera.</title>
        <authorList>
            <person name="Goeker M."/>
        </authorList>
    </citation>
    <scope>NUCLEOTIDE SEQUENCE [LARGE SCALE GENOMIC DNA]</scope>
    <source>
        <strain evidence="2 3">DSM 100214</strain>
    </source>
</reference>
<evidence type="ECO:0000313" key="3">
    <source>
        <dbReference type="Proteomes" id="UP000247973"/>
    </source>
</evidence>
<dbReference type="CDD" id="cd03820">
    <property type="entry name" value="GT4_AmsD-like"/>
    <property type="match status" value="1"/>
</dbReference>
<comment type="caution">
    <text evidence="2">The sequence shown here is derived from an EMBL/GenBank/DDBJ whole genome shotgun (WGS) entry which is preliminary data.</text>
</comment>
<keyword evidence="2" id="KW-0808">Transferase</keyword>
<keyword evidence="3" id="KW-1185">Reference proteome</keyword>
<accession>A0A2V3PN73</accession>
<dbReference type="PANTHER" id="PTHR12526:SF630">
    <property type="entry name" value="GLYCOSYLTRANSFERASE"/>
    <property type="match status" value="1"/>
</dbReference>
<organism evidence="2 3">
    <name type="scientific">Dysgonomonas alginatilytica</name>
    <dbReference type="NCBI Taxonomy" id="1605892"/>
    <lineage>
        <taxon>Bacteria</taxon>
        <taxon>Pseudomonadati</taxon>
        <taxon>Bacteroidota</taxon>
        <taxon>Bacteroidia</taxon>
        <taxon>Bacteroidales</taxon>
        <taxon>Dysgonomonadaceae</taxon>
        <taxon>Dysgonomonas</taxon>
    </lineage>
</organism>
<dbReference type="AlphaFoldDB" id="A0A2V3PN73"/>
<dbReference type="GO" id="GO:0016757">
    <property type="term" value="F:glycosyltransferase activity"/>
    <property type="evidence" value="ECO:0007669"/>
    <property type="project" value="InterPro"/>
</dbReference>
<gene>
    <name evidence="2" type="ORF">CLV62_12311</name>
</gene>
<dbReference type="Gene3D" id="3.40.50.2000">
    <property type="entry name" value="Glycogen Phosphorylase B"/>
    <property type="match status" value="2"/>
</dbReference>
<feature type="domain" description="Glycosyl transferase family 1" evidence="1">
    <location>
        <begin position="203"/>
        <end position="355"/>
    </location>
</feature>
<dbReference type="Pfam" id="PF00534">
    <property type="entry name" value="Glycos_transf_1"/>
    <property type="match status" value="1"/>
</dbReference>
<sequence>MKIVYCLIDSSRSGGMERSICSKANYLADVMGYDVTIITTDRKGKSNFFDFSSRINFIDLGINYDELETLPVFKALCLKLKKRKLHSSRLTAILSEIQPDISISTYTHELSILSEIKDGSKKIAEIHFCKPYKSIEYSSDSIPVLKRIIAIAGEKRKHRYINKYDVFVVLTEEDRKRWSEVKNVKVIPNLLSFYPSVQSLCMDKRVISVGRLTRQKGYPLLIEAWQIVAKKHPEWQFAIFGEGEDKDMLNGMIRKAELMSISIHPPTSNIIQEYLNSSVYVMSSIYEGFGLVLTEAMACGLPCVSFDCPSGPSEIIKDGEDGFLVKTGNIEELAQKIILLIEDESLRAEMGRKAKVNVQRFFSECIMPKWISLFNEIISSGK</sequence>
<dbReference type="OrthoDB" id="9811239at2"/>
<dbReference type="EMBL" id="QICL01000023">
    <property type="protein sequence ID" value="PXV61968.1"/>
    <property type="molecule type" value="Genomic_DNA"/>
</dbReference>
<evidence type="ECO:0000313" key="2">
    <source>
        <dbReference type="EMBL" id="PXV61968.1"/>
    </source>
</evidence>
<dbReference type="SUPFAM" id="SSF53756">
    <property type="entry name" value="UDP-Glycosyltransferase/glycogen phosphorylase"/>
    <property type="match status" value="1"/>
</dbReference>
<dbReference type="InterPro" id="IPR001296">
    <property type="entry name" value="Glyco_trans_1"/>
</dbReference>
<dbReference type="PANTHER" id="PTHR12526">
    <property type="entry name" value="GLYCOSYLTRANSFERASE"/>
    <property type="match status" value="1"/>
</dbReference>
<dbReference type="Proteomes" id="UP000247973">
    <property type="component" value="Unassembled WGS sequence"/>
</dbReference>